<feature type="transmembrane region" description="Helical" evidence="10">
    <location>
        <begin position="105"/>
        <end position="131"/>
    </location>
</feature>
<evidence type="ECO:0000313" key="14">
    <source>
        <dbReference type="RefSeq" id="XP_017890581.1"/>
    </source>
</evidence>
<dbReference type="Pfam" id="PF00005">
    <property type="entry name" value="ABC_tran"/>
    <property type="match status" value="2"/>
</dbReference>
<feature type="domain" description="ABC transmembrane type-1" evidence="12">
    <location>
        <begin position="779"/>
        <end position="1094"/>
    </location>
</feature>
<dbReference type="CDD" id="cd03250">
    <property type="entry name" value="ABCC_MRP_domain1"/>
    <property type="match status" value="1"/>
</dbReference>
<feature type="transmembrane region" description="Helical" evidence="10">
    <location>
        <begin position="768"/>
        <end position="791"/>
    </location>
</feature>
<dbReference type="CDD" id="cd03244">
    <property type="entry name" value="ABCC_MRP_domain2"/>
    <property type="match status" value="1"/>
</dbReference>
<dbReference type="SUPFAM" id="SSF52540">
    <property type="entry name" value="P-loop containing nucleoside triphosphate hydrolases"/>
    <property type="match status" value="2"/>
</dbReference>
<feature type="transmembrane region" description="Helical" evidence="10">
    <location>
        <begin position="1038"/>
        <end position="1058"/>
    </location>
</feature>
<keyword evidence="8 10" id="KW-0472">Membrane</keyword>
<feature type="transmembrane region" description="Helical" evidence="10">
    <location>
        <begin position="925"/>
        <end position="945"/>
    </location>
</feature>
<feature type="domain" description="ABC transporter" evidence="11">
    <location>
        <begin position="463"/>
        <end position="698"/>
    </location>
</feature>
<keyword evidence="13" id="KW-1185">Reference proteome</keyword>
<dbReference type="Pfam" id="PF00664">
    <property type="entry name" value="ABC_membrane"/>
    <property type="match status" value="2"/>
</dbReference>
<accession>A0AAJ7NE03</accession>
<dbReference type="PROSITE" id="PS50893">
    <property type="entry name" value="ABC_TRANSPORTER_2"/>
    <property type="match status" value="2"/>
</dbReference>
<dbReference type="InterPro" id="IPR017871">
    <property type="entry name" value="ABC_transporter-like_CS"/>
</dbReference>
<keyword evidence="3 10" id="KW-0812">Transmembrane</keyword>
<feature type="transmembrane region" description="Helical" evidence="10">
    <location>
        <begin position="369"/>
        <end position="391"/>
    </location>
</feature>
<name>A0AAJ7NE03_9HYME</name>
<evidence type="ECO:0000256" key="8">
    <source>
        <dbReference type="ARBA" id="ARBA00023136"/>
    </source>
</evidence>
<feature type="transmembrane region" description="Helical" evidence="10">
    <location>
        <begin position="222"/>
        <end position="244"/>
    </location>
</feature>
<keyword evidence="2" id="KW-0813">Transport</keyword>
<dbReference type="Proteomes" id="UP000694925">
    <property type="component" value="Unplaced"/>
</dbReference>
<evidence type="ECO:0000256" key="9">
    <source>
        <dbReference type="SAM" id="MobiDB-lite"/>
    </source>
</evidence>
<evidence type="ECO:0000259" key="11">
    <source>
        <dbReference type="PROSITE" id="PS50893"/>
    </source>
</evidence>
<dbReference type="SUPFAM" id="SSF90123">
    <property type="entry name" value="ABC transporter transmembrane region"/>
    <property type="match status" value="2"/>
</dbReference>
<gene>
    <name evidence="14" type="primary">LOC108631272</name>
</gene>
<evidence type="ECO:0000256" key="7">
    <source>
        <dbReference type="ARBA" id="ARBA00022989"/>
    </source>
</evidence>
<dbReference type="FunFam" id="3.40.50.300:FF:000973">
    <property type="entry name" value="Multidrug resistance-associated protein 4"/>
    <property type="match status" value="1"/>
</dbReference>
<feature type="transmembrane region" description="Helical" evidence="10">
    <location>
        <begin position="851"/>
        <end position="871"/>
    </location>
</feature>
<feature type="transmembrane region" description="Helical" evidence="10">
    <location>
        <begin position="250"/>
        <end position="273"/>
    </location>
</feature>
<dbReference type="KEGG" id="ccal:108631272"/>
<dbReference type="SMART" id="SM00382">
    <property type="entry name" value="AAA"/>
    <property type="match status" value="2"/>
</dbReference>
<comment type="subcellular location">
    <subcellularLocation>
        <location evidence="1">Membrane</location>
        <topology evidence="1">Multi-pass membrane protein</topology>
    </subcellularLocation>
</comment>
<dbReference type="GO" id="GO:0016887">
    <property type="term" value="F:ATP hydrolysis activity"/>
    <property type="evidence" value="ECO:0007669"/>
    <property type="project" value="InterPro"/>
</dbReference>
<dbReference type="GeneID" id="108631272"/>
<evidence type="ECO:0000313" key="13">
    <source>
        <dbReference type="Proteomes" id="UP000694925"/>
    </source>
</evidence>
<evidence type="ECO:0000256" key="10">
    <source>
        <dbReference type="SAM" id="Phobius"/>
    </source>
</evidence>
<evidence type="ECO:0000256" key="5">
    <source>
        <dbReference type="ARBA" id="ARBA00022741"/>
    </source>
</evidence>
<keyword evidence="7 10" id="KW-1133">Transmembrane helix</keyword>
<evidence type="ECO:0000256" key="1">
    <source>
        <dbReference type="ARBA" id="ARBA00004141"/>
    </source>
</evidence>
<dbReference type="FunFam" id="1.20.1560.10:FF:000014">
    <property type="entry name" value="Multidrug resistance-associated protein member 4"/>
    <property type="match status" value="1"/>
</dbReference>
<keyword evidence="6" id="KW-0067">ATP-binding</keyword>
<dbReference type="RefSeq" id="XP_017890581.1">
    <property type="nucleotide sequence ID" value="XM_018035092.2"/>
</dbReference>
<dbReference type="FunFam" id="1.20.1560.10:FF:000026">
    <property type="entry name" value="Multidrug resistance-associated protein lethal(2)03659"/>
    <property type="match status" value="1"/>
</dbReference>
<proteinExistence type="predicted"/>
<dbReference type="Gene3D" id="3.40.50.300">
    <property type="entry name" value="P-loop containing nucleotide triphosphate hydrolases"/>
    <property type="match status" value="2"/>
</dbReference>
<dbReference type="GO" id="GO:0016020">
    <property type="term" value="C:membrane"/>
    <property type="evidence" value="ECO:0007669"/>
    <property type="project" value="UniProtKB-SubCell"/>
</dbReference>
<dbReference type="InterPro" id="IPR003439">
    <property type="entry name" value="ABC_transporter-like_ATP-bd"/>
</dbReference>
<dbReference type="InterPro" id="IPR011527">
    <property type="entry name" value="ABC1_TM_dom"/>
</dbReference>
<dbReference type="InterPro" id="IPR027417">
    <property type="entry name" value="P-loop_NTPase"/>
</dbReference>
<dbReference type="FunFam" id="3.40.50.300:FF:000163">
    <property type="entry name" value="Multidrug resistance-associated protein member 4"/>
    <property type="match status" value="1"/>
</dbReference>
<dbReference type="Gene3D" id="1.20.1560.10">
    <property type="entry name" value="ABC transporter type 1, transmembrane domain"/>
    <property type="match status" value="2"/>
</dbReference>
<reference evidence="14" key="1">
    <citation type="submission" date="2025-08" db="UniProtKB">
        <authorList>
            <consortium name="RefSeq"/>
        </authorList>
    </citation>
    <scope>IDENTIFICATION</scope>
    <source>
        <tissue evidence="14">Whole body</tissue>
    </source>
</reference>
<feature type="transmembrane region" description="Helical" evidence="10">
    <location>
        <begin position="151"/>
        <end position="169"/>
    </location>
</feature>
<keyword evidence="4" id="KW-0677">Repeat</keyword>
<feature type="domain" description="ABC transmembrane type-1" evidence="12">
    <location>
        <begin position="107"/>
        <end position="352"/>
    </location>
</feature>
<dbReference type="PROSITE" id="PS00211">
    <property type="entry name" value="ABC_TRANSPORTER_1"/>
    <property type="match status" value="1"/>
</dbReference>
<evidence type="ECO:0000256" key="2">
    <source>
        <dbReference type="ARBA" id="ARBA00022448"/>
    </source>
</evidence>
<dbReference type="InterPro" id="IPR036640">
    <property type="entry name" value="ABC1_TM_sf"/>
</dbReference>
<feature type="transmembrane region" description="Helical" evidence="10">
    <location>
        <begin position="333"/>
        <end position="357"/>
    </location>
</feature>
<evidence type="ECO:0000256" key="3">
    <source>
        <dbReference type="ARBA" id="ARBA00022692"/>
    </source>
</evidence>
<keyword evidence="5" id="KW-0547">Nucleotide-binding</keyword>
<evidence type="ECO:0000256" key="4">
    <source>
        <dbReference type="ARBA" id="ARBA00022737"/>
    </source>
</evidence>
<organism evidence="13 14">
    <name type="scientific">Ceratina calcarata</name>
    <dbReference type="NCBI Taxonomy" id="156304"/>
    <lineage>
        <taxon>Eukaryota</taxon>
        <taxon>Metazoa</taxon>
        <taxon>Ecdysozoa</taxon>
        <taxon>Arthropoda</taxon>
        <taxon>Hexapoda</taxon>
        <taxon>Insecta</taxon>
        <taxon>Pterygota</taxon>
        <taxon>Neoptera</taxon>
        <taxon>Endopterygota</taxon>
        <taxon>Hymenoptera</taxon>
        <taxon>Apocrita</taxon>
        <taxon>Aculeata</taxon>
        <taxon>Apoidea</taxon>
        <taxon>Anthophila</taxon>
        <taxon>Apidae</taxon>
        <taxon>Ceratina</taxon>
        <taxon>Zadontomerus</taxon>
    </lineage>
</organism>
<dbReference type="InterPro" id="IPR050173">
    <property type="entry name" value="ABC_transporter_C-like"/>
</dbReference>
<dbReference type="GO" id="GO:0005524">
    <property type="term" value="F:ATP binding"/>
    <property type="evidence" value="ECO:0007669"/>
    <property type="project" value="UniProtKB-KW"/>
</dbReference>
<feature type="region of interest" description="Disordered" evidence="9">
    <location>
        <begin position="1381"/>
        <end position="1404"/>
    </location>
</feature>
<dbReference type="PROSITE" id="PS50929">
    <property type="entry name" value="ABC_TM1F"/>
    <property type="match status" value="2"/>
</dbReference>
<protein>
    <submittedName>
        <fullName evidence="14">Multidrug resistance-associated protein 4-like</fullName>
    </submittedName>
</protein>
<evidence type="ECO:0000259" key="12">
    <source>
        <dbReference type="PROSITE" id="PS50929"/>
    </source>
</evidence>
<feature type="transmembrane region" description="Helical" evidence="10">
    <location>
        <begin position="1064"/>
        <end position="1082"/>
    </location>
</feature>
<sequence length="1404" mass="158781">METKFSYTRQIPQEDANIFNRLCFGWSREIFTKGAKRDLTLSDLYQPLTVDGSKKLSDTLEEKWEDEIRKWKQKQKEMGHQEDWEKKGEKPRLERALLRAFWKDYLITGILSCFQYACLGVIIPLMSSAVIKYFNTNDDTKQISQSEVLCYAAYLIICELLVIFVMHHCDMRSQQTGMRLRVACCSLIYRKILRLSRAAFFKVSAGQVVNLLSNDVSRFDELCFYLNFVWITPIQIIIILAVTYQKVGVASLIGVSVLLLMTLPTNAVFISLAHTLRGMIASSTDRRVQFMNELISGIQVIKMYAWEKPFQKILTFIRSSEIRNIGYSLYMRALYLSFVVFTTRVVLFLTILSFILLGNKPRAELTFMLATYFEMIQLTATLFFPQALLLLGETLVSIERIQAFLLLEEKFNVEPVSDKARQNGVLKFKKKKIEKENVESIRMTNGNEGSKLECNEKYTPVSIELQRVSANWIPGQLPPTLCNMSMTIRSGELCVLVGPVGSGKSSILQLLLNELPVGAGSLQFKRNDLGCTIDPSNLRISYASQEAWLFSGTIRENILFGQPYDKDRYMAVTRACALIRDFQQFPYGDMSHAGEGGSSLSGGQRARVNLARAVYRQADIYLFDDPLSAVDPRVAKHLFNKCIKNYLRDRTRIMVTHQLQFVKDTDQIVVVDQGVIKMRGTYDELSRSEEDFVEMMDRIKSSTEAKRASECVEAENEKRLSRKSLGRASIKSTSSSVASYNYENNALAPENEEAMGQGGLSYKVYQKYFQFGGSTFILFLLLVVIVVSQTATSGNDYWLSYWTNLEIIRSTLDNNTRSYKPQYASYILNGTFLSNVFSLDQHGLISKSNGLYVYGFCILACIIGVSARNMFFMKICLNATKNLHHSMFTNILRTTMSFYHKNPSGRILNRFSKDVGAVDELLPKVILETVQIFMVIVGVLIMIVVMNVWMLIPLSVLLAYFFVMRVVFIRTTHSIKRLEGVAKSPVFSHVNATLNGLVTIRSSGAETMTLLKDQFDDLQDVHTGAWYMTIVTPVVFGLYLDIAVVLFLLFLCFSFILTYNENTLGGNVGLAISQALIIVGTLQHGVKQSGEVLAHITSVERMLQYTDLPKEAPWTSNNPPPADWPKKGQLSLKNVSMTYEANEPPVLKNLNVTLEPGWKVGVVGRTGAGKSSLISALFRLFDDGLEGEIKIDDVNTKTIGLHELRSRISIIPQQPFLFSESLRSNLDPFNEYEDAALWDSLRQVELNEIVLDQKVLQSGSNLSIGQRQLICLARAVLKNNRILVLDEATANIDSHTDELIQSTIRTRFDDCTVITIAHRLHTIIDSDRIIVMDAGRIVEFGCPYDLLRNESTGIFSQMVKNMGTQMAESLREQAEAACSKHRKHRSVDLSRRDSSEDVTVRSAL</sequence>
<dbReference type="InterPro" id="IPR003593">
    <property type="entry name" value="AAA+_ATPase"/>
</dbReference>
<feature type="compositionally biased region" description="Basic and acidic residues" evidence="9">
    <location>
        <begin position="1386"/>
        <end position="1404"/>
    </location>
</feature>
<evidence type="ECO:0000256" key="6">
    <source>
        <dbReference type="ARBA" id="ARBA00022840"/>
    </source>
</evidence>
<feature type="domain" description="ABC transporter" evidence="11">
    <location>
        <begin position="1130"/>
        <end position="1359"/>
    </location>
</feature>
<dbReference type="PANTHER" id="PTHR24223:SF415">
    <property type="entry name" value="FI20190P1"/>
    <property type="match status" value="1"/>
</dbReference>
<dbReference type="PANTHER" id="PTHR24223">
    <property type="entry name" value="ATP-BINDING CASSETTE SUB-FAMILY C"/>
    <property type="match status" value="1"/>
</dbReference>
<dbReference type="GO" id="GO:0140359">
    <property type="term" value="F:ABC-type transporter activity"/>
    <property type="evidence" value="ECO:0007669"/>
    <property type="project" value="InterPro"/>
</dbReference>